<reference evidence="1 2" key="1">
    <citation type="submission" date="2014-11" db="EMBL/GenBank/DDBJ databases">
        <title>Draft Genome Sequences of Paenibacillus polymyxa NRRL B-30509 and Paenibacillus terrae NRRL B-30644, Strains from a Poultry Environment that Produce Tridecaptin A and Paenicidins.</title>
        <authorList>
            <person name="van Belkum M.J."/>
            <person name="Lohans C.T."/>
            <person name="Vederas J.C."/>
        </authorList>
    </citation>
    <scope>NUCLEOTIDE SEQUENCE [LARGE SCALE GENOMIC DNA]</scope>
    <source>
        <strain evidence="1 2">NRRL B-30644</strain>
    </source>
</reference>
<keyword evidence="2" id="KW-1185">Reference proteome</keyword>
<protein>
    <submittedName>
        <fullName evidence="1">Uncharacterized protein</fullName>
    </submittedName>
</protein>
<proteinExistence type="predicted"/>
<organism evidence="1 2">
    <name type="scientific">Paenibacillus terrae</name>
    <dbReference type="NCBI Taxonomy" id="159743"/>
    <lineage>
        <taxon>Bacteria</taxon>
        <taxon>Bacillati</taxon>
        <taxon>Bacillota</taxon>
        <taxon>Bacilli</taxon>
        <taxon>Bacillales</taxon>
        <taxon>Paenibacillaceae</taxon>
        <taxon>Paenibacillus</taxon>
    </lineage>
</organism>
<dbReference type="EMBL" id="JTHP01000030">
    <property type="protein sequence ID" value="KJD44749.1"/>
    <property type="molecule type" value="Genomic_DNA"/>
</dbReference>
<comment type="caution">
    <text evidence="1">The sequence shown here is derived from an EMBL/GenBank/DDBJ whole genome shotgun (WGS) entry which is preliminary data.</text>
</comment>
<accession>A0A0D7X0M1</accession>
<dbReference type="Proteomes" id="UP000032534">
    <property type="component" value="Unassembled WGS sequence"/>
</dbReference>
<dbReference type="PATRIC" id="fig|159743.3.peg.3424"/>
<dbReference type="AlphaFoldDB" id="A0A0D7X0M1"/>
<name>A0A0D7X0M1_9BACL</name>
<gene>
    <name evidence="1" type="ORF">QD47_15385</name>
</gene>
<sequence length="79" mass="9222">MTFSTQLLHFKVIPSFLLYYMQKVLRKTELFVIFLLPKCQVAAPVPSSFLLLKFFKLRLLNHLPNEGPFGISFPKSFFP</sequence>
<evidence type="ECO:0000313" key="1">
    <source>
        <dbReference type="EMBL" id="KJD44749.1"/>
    </source>
</evidence>
<evidence type="ECO:0000313" key="2">
    <source>
        <dbReference type="Proteomes" id="UP000032534"/>
    </source>
</evidence>